<protein>
    <recommendedName>
        <fullName evidence="7">EGF-like domain-containing protein</fullName>
    </recommendedName>
</protein>
<keyword evidence="4" id="KW-1015">Disulfide bond</keyword>
<evidence type="ECO:0000259" key="7">
    <source>
        <dbReference type="PROSITE" id="PS50026"/>
    </source>
</evidence>
<evidence type="ECO:0000256" key="1">
    <source>
        <dbReference type="ARBA" id="ARBA00022536"/>
    </source>
</evidence>
<dbReference type="PROSITE" id="PS01186">
    <property type="entry name" value="EGF_2"/>
    <property type="match status" value="1"/>
</dbReference>
<dbReference type="Gene3D" id="2.10.25.10">
    <property type="entry name" value="Laminin"/>
    <property type="match status" value="1"/>
</dbReference>
<evidence type="ECO:0000256" key="5">
    <source>
        <dbReference type="PROSITE-ProRule" id="PRU00076"/>
    </source>
</evidence>
<dbReference type="Pfam" id="PF12947">
    <property type="entry name" value="EGF_3"/>
    <property type="match status" value="1"/>
</dbReference>
<feature type="compositionally biased region" description="Basic residues" evidence="6">
    <location>
        <begin position="223"/>
        <end position="244"/>
    </location>
</feature>
<comment type="caution">
    <text evidence="5">Lacks conserved residue(s) required for the propagation of feature annotation.</text>
</comment>
<dbReference type="AlphaFoldDB" id="A0A8S4NPV4"/>
<dbReference type="InterPro" id="IPR024731">
    <property type="entry name" value="NELL2-like_EGF"/>
</dbReference>
<dbReference type="SUPFAM" id="SSF57196">
    <property type="entry name" value="EGF/Laminin"/>
    <property type="match status" value="1"/>
</dbReference>
<dbReference type="OrthoDB" id="6161700at2759"/>
<name>A0A8S4NPV4_OWEFU</name>
<dbReference type="InterPro" id="IPR018097">
    <property type="entry name" value="EGF_Ca-bd_CS"/>
</dbReference>
<feature type="domain" description="EGF-like" evidence="7">
    <location>
        <begin position="3"/>
        <end position="44"/>
    </location>
</feature>
<evidence type="ECO:0000256" key="2">
    <source>
        <dbReference type="ARBA" id="ARBA00022729"/>
    </source>
</evidence>
<proteinExistence type="predicted"/>
<dbReference type="InterPro" id="IPR001881">
    <property type="entry name" value="EGF-like_Ca-bd_dom"/>
</dbReference>
<accession>A0A8S4NPV4</accession>
<dbReference type="SMART" id="SM00179">
    <property type="entry name" value="EGF_CA"/>
    <property type="match status" value="1"/>
</dbReference>
<dbReference type="PROSITE" id="PS50026">
    <property type="entry name" value="EGF_3"/>
    <property type="match status" value="1"/>
</dbReference>
<keyword evidence="1 5" id="KW-0245">EGF-like domain</keyword>
<dbReference type="CDD" id="cd00054">
    <property type="entry name" value="EGF_CA"/>
    <property type="match status" value="1"/>
</dbReference>
<evidence type="ECO:0000256" key="3">
    <source>
        <dbReference type="ARBA" id="ARBA00022737"/>
    </source>
</evidence>
<feature type="non-terminal residue" evidence="8">
    <location>
        <position position="244"/>
    </location>
</feature>
<reference evidence="8" key="1">
    <citation type="submission" date="2022-03" db="EMBL/GenBank/DDBJ databases">
        <authorList>
            <person name="Martin C."/>
        </authorList>
    </citation>
    <scope>NUCLEOTIDE SEQUENCE</scope>
</reference>
<dbReference type="PROSITE" id="PS01187">
    <property type="entry name" value="EGF_CA"/>
    <property type="match status" value="1"/>
</dbReference>
<gene>
    <name evidence="8" type="ORF">OFUS_LOCUS8678</name>
</gene>
<feature type="region of interest" description="Disordered" evidence="6">
    <location>
        <begin position="49"/>
        <end position="72"/>
    </location>
</feature>
<keyword evidence="2" id="KW-0732">Signal</keyword>
<comment type="caution">
    <text evidence="8">The sequence shown here is derived from an EMBL/GenBank/DDBJ whole genome shotgun (WGS) entry which is preliminary data.</text>
</comment>
<dbReference type="FunFam" id="2.10.25.10:FF:000038">
    <property type="entry name" value="Fibrillin 2"/>
    <property type="match status" value="1"/>
</dbReference>
<dbReference type="EMBL" id="CAIIXF020000004">
    <property type="protein sequence ID" value="CAH1782205.1"/>
    <property type="molecule type" value="Genomic_DNA"/>
</dbReference>
<dbReference type="SMART" id="SM00181">
    <property type="entry name" value="EGF"/>
    <property type="match status" value="3"/>
</dbReference>
<evidence type="ECO:0000256" key="6">
    <source>
        <dbReference type="SAM" id="MobiDB-lite"/>
    </source>
</evidence>
<evidence type="ECO:0000313" key="8">
    <source>
        <dbReference type="EMBL" id="CAH1782205.1"/>
    </source>
</evidence>
<dbReference type="InterPro" id="IPR000742">
    <property type="entry name" value="EGF"/>
</dbReference>
<sequence>CTDNDECAQGSTNNCDSNAMCMNTEGSFSCNCNPGYTGNGTLCQPTTTTAPTSTTPAPVPTTPQLCPRSDISSSSKEIREGRKCAEVKRGRVKCKKGVCEDDTSCICDPPKKDKSKCYCRLTTPPATITTTAAPLQCPRSDRSSSSKEIREGRKCAEVRGGRAKCKKGACEDGTSCMCDPQMGDKSKCYCRSLEPELERISEWRRRGRWGNSNRRGRWGNSNRRGRWRSSNRRGRWRNSNRSRG</sequence>
<keyword evidence="3" id="KW-0677">Repeat</keyword>
<organism evidence="8 9">
    <name type="scientific">Owenia fusiformis</name>
    <name type="common">Polychaete worm</name>
    <dbReference type="NCBI Taxonomy" id="6347"/>
    <lineage>
        <taxon>Eukaryota</taxon>
        <taxon>Metazoa</taxon>
        <taxon>Spiralia</taxon>
        <taxon>Lophotrochozoa</taxon>
        <taxon>Annelida</taxon>
        <taxon>Polychaeta</taxon>
        <taxon>Sedentaria</taxon>
        <taxon>Canalipalpata</taxon>
        <taxon>Sabellida</taxon>
        <taxon>Oweniida</taxon>
        <taxon>Oweniidae</taxon>
        <taxon>Owenia</taxon>
    </lineage>
</organism>
<evidence type="ECO:0000313" key="9">
    <source>
        <dbReference type="Proteomes" id="UP000749559"/>
    </source>
</evidence>
<keyword evidence="9" id="KW-1185">Reference proteome</keyword>
<feature type="region of interest" description="Disordered" evidence="6">
    <location>
        <begin position="205"/>
        <end position="244"/>
    </location>
</feature>
<feature type="compositionally biased region" description="Low complexity" evidence="6">
    <location>
        <begin position="209"/>
        <end position="222"/>
    </location>
</feature>
<dbReference type="PROSITE" id="PS00010">
    <property type="entry name" value="ASX_HYDROXYL"/>
    <property type="match status" value="1"/>
</dbReference>
<dbReference type="Proteomes" id="UP000749559">
    <property type="component" value="Unassembled WGS sequence"/>
</dbReference>
<evidence type="ECO:0000256" key="4">
    <source>
        <dbReference type="ARBA" id="ARBA00023157"/>
    </source>
</evidence>
<dbReference type="InterPro" id="IPR000152">
    <property type="entry name" value="EGF-type_Asp/Asn_hydroxyl_site"/>
</dbReference>
<dbReference type="GO" id="GO:0005509">
    <property type="term" value="F:calcium ion binding"/>
    <property type="evidence" value="ECO:0007669"/>
    <property type="project" value="InterPro"/>
</dbReference>